<evidence type="ECO:0000313" key="2">
    <source>
        <dbReference type="Proteomes" id="UP000606786"/>
    </source>
</evidence>
<keyword evidence="2" id="KW-1185">Reference proteome</keyword>
<evidence type="ECO:0000313" key="1">
    <source>
        <dbReference type="EMBL" id="CAD7000521.1"/>
    </source>
</evidence>
<dbReference type="Proteomes" id="UP000606786">
    <property type="component" value="Unassembled WGS sequence"/>
</dbReference>
<dbReference type="EMBL" id="CAJHJT010000012">
    <property type="protein sequence ID" value="CAD7000521.1"/>
    <property type="molecule type" value="Genomic_DNA"/>
</dbReference>
<reference evidence="1" key="1">
    <citation type="submission" date="2020-11" db="EMBL/GenBank/DDBJ databases">
        <authorList>
            <person name="Whitehead M."/>
        </authorList>
    </citation>
    <scope>NUCLEOTIDE SEQUENCE</scope>
    <source>
        <strain evidence="1">EGII</strain>
    </source>
</reference>
<comment type="caution">
    <text evidence="1">The sequence shown here is derived from an EMBL/GenBank/DDBJ whole genome shotgun (WGS) entry which is preliminary data.</text>
</comment>
<organism evidence="1 2">
    <name type="scientific">Ceratitis capitata</name>
    <name type="common">Mediterranean fruit fly</name>
    <name type="synonym">Tephritis capitata</name>
    <dbReference type="NCBI Taxonomy" id="7213"/>
    <lineage>
        <taxon>Eukaryota</taxon>
        <taxon>Metazoa</taxon>
        <taxon>Ecdysozoa</taxon>
        <taxon>Arthropoda</taxon>
        <taxon>Hexapoda</taxon>
        <taxon>Insecta</taxon>
        <taxon>Pterygota</taxon>
        <taxon>Neoptera</taxon>
        <taxon>Endopterygota</taxon>
        <taxon>Diptera</taxon>
        <taxon>Brachycera</taxon>
        <taxon>Muscomorpha</taxon>
        <taxon>Tephritoidea</taxon>
        <taxon>Tephritidae</taxon>
        <taxon>Ceratitis</taxon>
        <taxon>Ceratitis</taxon>
    </lineage>
</organism>
<name>A0A811UP65_CERCA</name>
<gene>
    <name evidence="1" type="ORF">CCAP1982_LOCUS8999</name>
</gene>
<dbReference type="AlphaFoldDB" id="A0A811UP65"/>
<proteinExistence type="predicted"/>
<sequence>MKKSISEKQYRDSISPLDIQQLRSSSRQSFNNSFDTFCVTSCDPHSMWQLITSNWWRFIHSSTPISLTQSINRIAAVAASAAAGIVTDTIADECI</sequence>
<accession>A0A811UP65</accession>
<protein>
    <submittedName>
        <fullName evidence="1">(Mediterranean fruit fly) hypothetical protein</fullName>
    </submittedName>
</protein>